<dbReference type="Proteomes" id="UP000789920">
    <property type="component" value="Unassembled WGS sequence"/>
</dbReference>
<evidence type="ECO:0000313" key="1">
    <source>
        <dbReference type="EMBL" id="CAG8766036.1"/>
    </source>
</evidence>
<keyword evidence="2" id="KW-1185">Reference proteome</keyword>
<comment type="caution">
    <text evidence="1">The sequence shown here is derived from an EMBL/GenBank/DDBJ whole genome shotgun (WGS) entry which is preliminary data.</text>
</comment>
<proteinExistence type="predicted"/>
<protein>
    <submittedName>
        <fullName evidence="1">12523_t:CDS:1</fullName>
    </submittedName>
</protein>
<accession>A0ACA9QVH8</accession>
<gene>
    <name evidence="1" type="ORF">RPERSI_LOCUS15803</name>
</gene>
<dbReference type="EMBL" id="CAJVQC010038390">
    <property type="protein sequence ID" value="CAG8766036.1"/>
    <property type="molecule type" value="Genomic_DNA"/>
</dbReference>
<evidence type="ECO:0000313" key="2">
    <source>
        <dbReference type="Proteomes" id="UP000789920"/>
    </source>
</evidence>
<reference evidence="1" key="1">
    <citation type="submission" date="2021-06" db="EMBL/GenBank/DDBJ databases">
        <authorList>
            <person name="Kallberg Y."/>
            <person name="Tangrot J."/>
            <person name="Rosling A."/>
        </authorList>
    </citation>
    <scope>NUCLEOTIDE SEQUENCE</scope>
    <source>
        <strain evidence="1">MA461A</strain>
    </source>
</reference>
<name>A0ACA9QVH8_9GLOM</name>
<sequence>MRKKCQNFSSLLVALRNKMNMDESFKKLADESDVMNLDKVFHIKLLRKAWEFRERKQITIIMIL</sequence>
<organism evidence="1 2">
    <name type="scientific">Racocetra persica</name>
    <dbReference type="NCBI Taxonomy" id="160502"/>
    <lineage>
        <taxon>Eukaryota</taxon>
        <taxon>Fungi</taxon>
        <taxon>Fungi incertae sedis</taxon>
        <taxon>Mucoromycota</taxon>
        <taxon>Glomeromycotina</taxon>
        <taxon>Glomeromycetes</taxon>
        <taxon>Diversisporales</taxon>
        <taxon>Gigasporaceae</taxon>
        <taxon>Racocetra</taxon>
    </lineage>
</organism>
<feature type="non-terminal residue" evidence="1">
    <location>
        <position position="64"/>
    </location>
</feature>